<evidence type="ECO:0000313" key="4">
    <source>
        <dbReference type="Proteomes" id="UP001595817"/>
    </source>
</evidence>
<sequence length="488" mass="55997">MSKRYKLHPISAVINFVKGLKDLVIPFAVILFANGFNGDWWSLFPYLFIVLALVFSLVTGIIKWKRFVYWFEEDELRIESGLFVKNKRYIPFERIQSLNYTEGILHRPFKLVKVDIETAGTNLSNKSEAELTAITREAADVIEREMAAAKRRKVNGDLEVLEDEQADEAELTALKSEKFYKMSLKELLVLASTSSGIGVIFSGIAVVFSQFSEFIPYDFIYEELKTFIQFGVFMVALAVFLVLLVAWIVSVGMTLLNYYDFSIAKEEDQLYITRGLLEKKKITLPMKRIQGVRIVENPLRQLFGYASVIVDSAGGSITDQQKINLFPLIKKAEVKPLLESILPDYDFQGELESVPERSKPYFYRIDFVWMIPIIVLAGYFFYPYGLFSLLLIPIGIAWGLWQHRAAGFTLLDQQAIFQFRVFSKHTYFLKRRRIQSLEVNQSYFQKRRDLATIQANIKSGSLGASAVVPHMNAEDAGRILDWYEPGTK</sequence>
<feature type="transmembrane region" description="Helical" evidence="1">
    <location>
        <begin position="20"/>
        <end position="37"/>
    </location>
</feature>
<dbReference type="PANTHER" id="PTHR34473">
    <property type="entry name" value="UPF0699 TRANSMEMBRANE PROTEIN YDBS"/>
    <property type="match status" value="1"/>
</dbReference>
<name>A0ABV8X8T1_9LACT</name>
<feature type="domain" description="YdbS-like PH" evidence="2">
    <location>
        <begin position="404"/>
        <end position="483"/>
    </location>
</feature>
<dbReference type="EMBL" id="JBHSEC010000014">
    <property type="protein sequence ID" value="MFC4410540.1"/>
    <property type="molecule type" value="Genomic_DNA"/>
</dbReference>
<dbReference type="PANTHER" id="PTHR34473:SF2">
    <property type="entry name" value="UPF0699 TRANSMEMBRANE PROTEIN YDBT"/>
    <property type="match status" value="1"/>
</dbReference>
<evidence type="ECO:0000259" key="2">
    <source>
        <dbReference type="Pfam" id="PF03703"/>
    </source>
</evidence>
<dbReference type="PIRSF" id="PIRSF026631">
    <property type="entry name" value="UCP026631"/>
    <property type="match status" value="1"/>
</dbReference>
<feature type="transmembrane region" description="Helical" evidence="1">
    <location>
        <begin position="361"/>
        <end position="378"/>
    </location>
</feature>
<protein>
    <submittedName>
        <fullName evidence="3">PH domain-containing protein</fullName>
    </submittedName>
</protein>
<dbReference type="Pfam" id="PF03703">
    <property type="entry name" value="bPH_2"/>
    <property type="match status" value="3"/>
</dbReference>
<keyword evidence="1" id="KW-1133">Transmembrane helix</keyword>
<proteinExistence type="predicted"/>
<keyword evidence="1" id="KW-0812">Transmembrane</keyword>
<dbReference type="Proteomes" id="UP001595817">
    <property type="component" value="Unassembled WGS sequence"/>
</dbReference>
<dbReference type="InterPro" id="IPR005182">
    <property type="entry name" value="YdbS-like_PH"/>
</dbReference>
<reference evidence="4" key="1">
    <citation type="journal article" date="2019" name="Int. J. Syst. Evol. Microbiol.">
        <title>The Global Catalogue of Microorganisms (GCM) 10K type strain sequencing project: providing services to taxonomists for standard genome sequencing and annotation.</title>
        <authorList>
            <consortium name="The Broad Institute Genomics Platform"/>
            <consortium name="The Broad Institute Genome Sequencing Center for Infectious Disease"/>
            <person name="Wu L."/>
            <person name="Ma J."/>
        </authorList>
    </citation>
    <scope>NUCLEOTIDE SEQUENCE [LARGE SCALE GENOMIC DNA]</scope>
    <source>
        <strain evidence="4">CCUG 59778</strain>
    </source>
</reference>
<feature type="transmembrane region" description="Helical" evidence="1">
    <location>
        <begin position="228"/>
        <end position="256"/>
    </location>
</feature>
<dbReference type="RefSeq" id="WP_378154480.1">
    <property type="nucleotide sequence ID" value="NZ_JBHSEC010000014.1"/>
</dbReference>
<evidence type="ECO:0000313" key="3">
    <source>
        <dbReference type="EMBL" id="MFC4410540.1"/>
    </source>
</evidence>
<gene>
    <name evidence="3" type="ORF">ACFOZY_08895</name>
</gene>
<comment type="caution">
    <text evidence="3">The sequence shown here is derived from an EMBL/GenBank/DDBJ whole genome shotgun (WGS) entry which is preliminary data.</text>
</comment>
<feature type="transmembrane region" description="Helical" evidence="1">
    <location>
        <begin position="187"/>
        <end position="208"/>
    </location>
</feature>
<organism evidence="3 4">
    <name type="scientific">Chungangia koreensis</name>
    <dbReference type="NCBI Taxonomy" id="752657"/>
    <lineage>
        <taxon>Bacteria</taxon>
        <taxon>Bacillati</taxon>
        <taxon>Bacillota</taxon>
        <taxon>Bacilli</taxon>
        <taxon>Lactobacillales</taxon>
        <taxon>Chungangia</taxon>
    </lineage>
</organism>
<accession>A0ABV8X8T1</accession>
<keyword evidence="1" id="KW-0472">Membrane</keyword>
<feature type="domain" description="YdbS-like PH" evidence="2">
    <location>
        <begin position="64"/>
        <end position="144"/>
    </location>
</feature>
<evidence type="ECO:0000256" key="1">
    <source>
        <dbReference type="SAM" id="Phobius"/>
    </source>
</evidence>
<feature type="transmembrane region" description="Helical" evidence="1">
    <location>
        <begin position="43"/>
        <end position="62"/>
    </location>
</feature>
<keyword evidence="4" id="KW-1185">Reference proteome</keyword>
<dbReference type="InterPro" id="IPR014529">
    <property type="entry name" value="UCP026631"/>
</dbReference>
<feature type="domain" description="YdbS-like PH" evidence="2">
    <location>
        <begin position="259"/>
        <end position="324"/>
    </location>
</feature>